<accession>A0A9X4MYB2</accession>
<dbReference type="Proteomes" id="UP001152599">
    <property type="component" value="Unassembled WGS sequence"/>
</dbReference>
<dbReference type="AlphaFoldDB" id="A0A9X4MYB2"/>
<organism evidence="1 2">
    <name type="scientific">Profundicola chukchiensis</name>
    <dbReference type="NCBI Taxonomy" id="2961959"/>
    <lineage>
        <taxon>Bacteria</taxon>
        <taxon>Pseudomonadati</taxon>
        <taxon>Bacteroidota</taxon>
        <taxon>Flavobacteriia</taxon>
        <taxon>Flavobacteriales</taxon>
        <taxon>Weeksellaceae</taxon>
        <taxon>Profundicola</taxon>
    </lineage>
</organism>
<reference evidence="1" key="1">
    <citation type="submission" date="2022-07" db="EMBL/GenBank/DDBJ databases">
        <title>Description and genome-wide analysis of Profundicola chukchiensis gen. nov., sp. nov., marine bacteria isolated from bottom sediments of the Chukchi Sea.</title>
        <authorList>
            <person name="Romanenko L."/>
            <person name="Otstavnykh N."/>
            <person name="Kurilenko V."/>
            <person name="Eremeev V."/>
            <person name="Velansky P."/>
            <person name="Mikhailov V."/>
            <person name="Isaeva M."/>
        </authorList>
    </citation>
    <scope>NUCLEOTIDE SEQUENCE</scope>
    <source>
        <strain evidence="1">KMM 9713</strain>
    </source>
</reference>
<proteinExistence type="predicted"/>
<evidence type="ECO:0000313" key="2">
    <source>
        <dbReference type="Proteomes" id="UP001152599"/>
    </source>
</evidence>
<evidence type="ECO:0000313" key="1">
    <source>
        <dbReference type="EMBL" id="MDG4945032.1"/>
    </source>
</evidence>
<comment type="caution">
    <text evidence="1">The sequence shown here is derived from an EMBL/GenBank/DDBJ whole genome shotgun (WGS) entry which is preliminary data.</text>
</comment>
<dbReference type="RefSeq" id="WP_304419761.1">
    <property type="nucleotide sequence ID" value="NZ_JANCMU010000001.1"/>
</dbReference>
<name>A0A9X4MYB2_9FLAO</name>
<dbReference type="EMBL" id="JANCMU010000001">
    <property type="protein sequence ID" value="MDG4945032.1"/>
    <property type="molecule type" value="Genomic_DNA"/>
</dbReference>
<sequence length="82" mass="9778">MEVNLKQGIYSKISDAFYDTKHATAIEWKSFCWHGATKNEVEEWRACTNSFYEIFCRHANKRLEGKRGLFDCFSDVKFQKMR</sequence>
<keyword evidence="2" id="KW-1185">Reference proteome</keyword>
<gene>
    <name evidence="1" type="ORF">NMK71_01270</name>
</gene>
<protein>
    <submittedName>
        <fullName evidence="1">Uncharacterized protein</fullName>
    </submittedName>
</protein>